<name>A0A5N5FX10_9ROSA</name>
<evidence type="ECO:0008006" key="4">
    <source>
        <dbReference type="Google" id="ProtNLM"/>
    </source>
</evidence>
<dbReference type="AlphaFoldDB" id="A0A5N5FX10"/>
<evidence type="ECO:0000256" key="1">
    <source>
        <dbReference type="SAM" id="Coils"/>
    </source>
</evidence>
<evidence type="ECO:0000313" key="3">
    <source>
        <dbReference type="Proteomes" id="UP000327157"/>
    </source>
</evidence>
<proteinExistence type="predicted"/>
<protein>
    <recommendedName>
        <fullName evidence="4">TMV resistance protein N-like</fullName>
    </recommendedName>
</protein>
<reference evidence="2 3" key="1">
    <citation type="submission" date="2019-09" db="EMBL/GenBank/DDBJ databases">
        <authorList>
            <person name="Ou C."/>
        </authorList>
    </citation>
    <scope>NUCLEOTIDE SEQUENCE [LARGE SCALE GENOMIC DNA]</scope>
    <source>
        <strain evidence="2">S2</strain>
        <tissue evidence="2">Leaf</tissue>
    </source>
</reference>
<comment type="caution">
    <text evidence="2">The sequence shown here is derived from an EMBL/GenBank/DDBJ whole genome shotgun (WGS) entry which is preliminary data.</text>
</comment>
<organism evidence="2 3">
    <name type="scientific">Pyrus ussuriensis x Pyrus communis</name>
    <dbReference type="NCBI Taxonomy" id="2448454"/>
    <lineage>
        <taxon>Eukaryota</taxon>
        <taxon>Viridiplantae</taxon>
        <taxon>Streptophyta</taxon>
        <taxon>Embryophyta</taxon>
        <taxon>Tracheophyta</taxon>
        <taxon>Spermatophyta</taxon>
        <taxon>Magnoliopsida</taxon>
        <taxon>eudicotyledons</taxon>
        <taxon>Gunneridae</taxon>
        <taxon>Pentapetalae</taxon>
        <taxon>rosids</taxon>
        <taxon>fabids</taxon>
        <taxon>Rosales</taxon>
        <taxon>Rosaceae</taxon>
        <taxon>Amygdaloideae</taxon>
        <taxon>Maleae</taxon>
        <taxon>Pyrus</taxon>
    </lineage>
</organism>
<keyword evidence="1" id="KW-0175">Coiled coil</keyword>
<accession>A0A5N5FX10</accession>
<keyword evidence="3" id="KW-1185">Reference proteome</keyword>
<dbReference type="OrthoDB" id="10437117at2759"/>
<gene>
    <name evidence="2" type="ORF">D8674_010827</name>
</gene>
<dbReference type="Proteomes" id="UP000327157">
    <property type="component" value="Chromosome 14"/>
</dbReference>
<reference evidence="3" key="2">
    <citation type="submission" date="2019-10" db="EMBL/GenBank/DDBJ databases">
        <title>A de novo genome assembly of a pear dwarfing rootstock.</title>
        <authorList>
            <person name="Wang F."/>
            <person name="Wang J."/>
            <person name="Li S."/>
            <person name="Zhang Y."/>
            <person name="Fang M."/>
            <person name="Ma L."/>
            <person name="Zhao Y."/>
            <person name="Jiang S."/>
        </authorList>
    </citation>
    <scope>NUCLEOTIDE SEQUENCE [LARGE SCALE GENOMIC DNA]</scope>
</reference>
<evidence type="ECO:0000313" key="2">
    <source>
        <dbReference type="EMBL" id="KAB2607659.1"/>
    </source>
</evidence>
<feature type="coiled-coil region" evidence="1">
    <location>
        <begin position="181"/>
        <end position="236"/>
    </location>
</feature>
<reference evidence="2 3" key="3">
    <citation type="submission" date="2019-11" db="EMBL/GenBank/DDBJ databases">
        <title>A de novo genome assembly of a pear dwarfing rootstock.</title>
        <authorList>
            <person name="Wang F."/>
            <person name="Wang J."/>
            <person name="Li S."/>
            <person name="Zhang Y."/>
            <person name="Fang M."/>
            <person name="Ma L."/>
            <person name="Zhao Y."/>
            <person name="Jiang S."/>
        </authorList>
    </citation>
    <scope>NUCLEOTIDE SEQUENCE [LARGE SCALE GENOMIC DNA]</scope>
    <source>
        <strain evidence="2">S2</strain>
        <tissue evidence="2">Leaf</tissue>
    </source>
</reference>
<dbReference type="EMBL" id="SMOL01000553">
    <property type="protein sequence ID" value="KAB2607659.1"/>
    <property type="molecule type" value="Genomic_DNA"/>
</dbReference>
<sequence length="265" mass="30357">MDSTGEYETEAETMALRRSRSFDSVPAEVATAVAASCCAGAMPPPLAFLPATTYLPELVREFRQIMTKLRSTRRPSEPQHLQDQRMIFREWMQRDFSAFFSLKALQDVEIALTKLYQAQQMTKVQYESFVSFFENLRALRDQHLKAERQANRVRCYKEKHTRTSTALQQLVDEGSSMEDRIIVVAVEIQKLEEQLSALKAEQTTLSSNLYKKLEKVKKVNHEVEESEAQLANSNIALEEPGRIFTIMQTYHSMIAALAKDVNLLI</sequence>